<dbReference type="RefSeq" id="WP_301208637.1">
    <property type="nucleotide sequence ID" value="NZ_JAROCF010000001.1"/>
</dbReference>
<evidence type="ECO:0000313" key="2">
    <source>
        <dbReference type="EMBL" id="MDN4615195.1"/>
    </source>
</evidence>
<protein>
    <submittedName>
        <fullName evidence="2">CGNR zinc finger domain-containing protein</fullName>
    </submittedName>
</protein>
<organism evidence="2 3">
    <name type="scientific">Leifsonia williamsii</name>
    <dbReference type="NCBI Taxonomy" id="3035919"/>
    <lineage>
        <taxon>Bacteria</taxon>
        <taxon>Bacillati</taxon>
        <taxon>Actinomycetota</taxon>
        <taxon>Actinomycetes</taxon>
        <taxon>Micrococcales</taxon>
        <taxon>Microbacteriaceae</taxon>
        <taxon>Leifsonia</taxon>
    </lineage>
</organism>
<dbReference type="InterPro" id="IPR010852">
    <property type="entry name" value="ABATE"/>
</dbReference>
<dbReference type="PANTHER" id="PTHR35525">
    <property type="entry name" value="BLL6575 PROTEIN"/>
    <property type="match status" value="1"/>
</dbReference>
<dbReference type="Pfam" id="PF11706">
    <property type="entry name" value="zf-CGNR"/>
    <property type="match status" value="1"/>
</dbReference>
<dbReference type="Pfam" id="PF07336">
    <property type="entry name" value="ABATE"/>
    <property type="match status" value="1"/>
</dbReference>
<dbReference type="InterPro" id="IPR021005">
    <property type="entry name" value="Znf_CGNR"/>
</dbReference>
<reference evidence="2" key="1">
    <citation type="submission" date="2023-06" db="EMBL/GenBank/DDBJ databases">
        <title>MT1 and MT2 Draft Genomes of Novel Species.</title>
        <authorList>
            <person name="Venkateswaran K."/>
        </authorList>
    </citation>
    <scope>NUCLEOTIDE SEQUENCE</scope>
    <source>
        <strain evidence="2">F6_8S_P_1B</strain>
    </source>
</reference>
<evidence type="ECO:0000259" key="1">
    <source>
        <dbReference type="Pfam" id="PF11706"/>
    </source>
</evidence>
<gene>
    <name evidence="2" type="ORF">P5G50_12125</name>
</gene>
<sequence>MQTNAPAGAPAVGPDLLVDFLNTLDVEDGTDQLAEAASFRTWADAHGLEPGEREEARRVRDALRTLVDGGQGSLPGMSLPVTAAAGGLAPAATTVAEAAVASALVLSIQGRLSRVKLCGGEDCRWAFYDASRNGSRQWCSMEVCGNRQKARTFRARKQSGD</sequence>
<comment type="caution">
    <text evidence="2">The sequence shown here is derived from an EMBL/GenBank/DDBJ whole genome shotgun (WGS) entry which is preliminary data.</text>
</comment>
<keyword evidence="3" id="KW-1185">Reference proteome</keyword>
<accession>A0ABT8KCK1</accession>
<dbReference type="SUPFAM" id="SSF160904">
    <property type="entry name" value="Jann2411-like"/>
    <property type="match status" value="1"/>
</dbReference>
<dbReference type="Proteomes" id="UP001174208">
    <property type="component" value="Unassembled WGS sequence"/>
</dbReference>
<dbReference type="PANTHER" id="PTHR35525:SF3">
    <property type="entry name" value="BLL6575 PROTEIN"/>
    <property type="match status" value="1"/>
</dbReference>
<evidence type="ECO:0000313" key="3">
    <source>
        <dbReference type="Proteomes" id="UP001174208"/>
    </source>
</evidence>
<dbReference type="EMBL" id="JAROCF010000001">
    <property type="protein sequence ID" value="MDN4615195.1"/>
    <property type="molecule type" value="Genomic_DNA"/>
</dbReference>
<name>A0ABT8KCK1_9MICO</name>
<dbReference type="InterPro" id="IPR023286">
    <property type="entry name" value="ABATE_dom_sf"/>
</dbReference>
<dbReference type="Gene3D" id="1.10.3300.10">
    <property type="entry name" value="Jann2411-like domain"/>
    <property type="match status" value="1"/>
</dbReference>
<feature type="domain" description="Zinc finger CGNR" evidence="1">
    <location>
        <begin position="114"/>
        <end position="157"/>
    </location>
</feature>
<proteinExistence type="predicted"/>